<dbReference type="EMBL" id="CAJVPI010002058">
    <property type="protein sequence ID" value="CAG8634559.1"/>
    <property type="molecule type" value="Genomic_DNA"/>
</dbReference>
<name>A0A9N9DGF5_9GLOM</name>
<gene>
    <name evidence="1" type="ORF">PBRASI_LOCUS9433</name>
</gene>
<accession>A0A9N9DGF5</accession>
<dbReference type="AlphaFoldDB" id="A0A9N9DGF5"/>
<proteinExistence type="predicted"/>
<dbReference type="OrthoDB" id="2372437at2759"/>
<evidence type="ECO:0000313" key="1">
    <source>
        <dbReference type="EMBL" id="CAG8634559.1"/>
    </source>
</evidence>
<protein>
    <submittedName>
        <fullName evidence="1">6060_t:CDS:1</fullName>
    </submittedName>
</protein>
<keyword evidence="2" id="KW-1185">Reference proteome</keyword>
<feature type="non-terminal residue" evidence="1">
    <location>
        <position position="124"/>
    </location>
</feature>
<sequence>MKGLDPEEYMDPSKSWRDNEKLVYGKLIRDRPINKYDVSELERIVQDCRYHSPERFPERSSSSSSSDEIIVYNLSWRSEELKSLLRDDKHGFEVRKSSHKRRRIMSEVEERADIPEGAPAWYTL</sequence>
<reference evidence="1" key="1">
    <citation type="submission" date="2021-06" db="EMBL/GenBank/DDBJ databases">
        <authorList>
            <person name="Kallberg Y."/>
            <person name="Tangrot J."/>
            <person name="Rosling A."/>
        </authorList>
    </citation>
    <scope>NUCLEOTIDE SEQUENCE</scope>
    <source>
        <strain evidence="1">BR232B</strain>
    </source>
</reference>
<evidence type="ECO:0000313" key="2">
    <source>
        <dbReference type="Proteomes" id="UP000789739"/>
    </source>
</evidence>
<dbReference type="Proteomes" id="UP000789739">
    <property type="component" value="Unassembled WGS sequence"/>
</dbReference>
<organism evidence="1 2">
    <name type="scientific">Paraglomus brasilianum</name>
    <dbReference type="NCBI Taxonomy" id="144538"/>
    <lineage>
        <taxon>Eukaryota</taxon>
        <taxon>Fungi</taxon>
        <taxon>Fungi incertae sedis</taxon>
        <taxon>Mucoromycota</taxon>
        <taxon>Glomeromycotina</taxon>
        <taxon>Glomeromycetes</taxon>
        <taxon>Paraglomerales</taxon>
        <taxon>Paraglomeraceae</taxon>
        <taxon>Paraglomus</taxon>
    </lineage>
</organism>
<comment type="caution">
    <text evidence="1">The sequence shown here is derived from an EMBL/GenBank/DDBJ whole genome shotgun (WGS) entry which is preliminary data.</text>
</comment>